<organism evidence="1 2">
    <name type="scientific">Xenoophorus captivus</name>
    <dbReference type="NCBI Taxonomy" id="1517983"/>
    <lineage>
        <taxon>Eukaryota</taxon>
        <taxon>Metazoa</taxon>
        <taxon>Chordata</taxon>
        <taxon>Craniata</taxon>
        <taxon>Vertebrata</taxon>
        <taxon>Euteleostomi</taxon>
        <taxon>Actinopterygii</taxon>
        <taxon>Neopterygii</taxon>
        <taxon>Teleostei</taxon>
        <taxon>Neoteleostei</taxon>
        <taxon>Acanthomorphata</taxon>
        <taxon>Ovalentaria</taxon>
        <taxon>Atherinomorphae</taxon>
        <taxon>Cyprinodontiformes</taxon>
        <taxon>Goodeidae</taxon>
        <taxon>Xenoophorus</taxon>
    </lineage>
</organism>
<evidence type="ECO:0000313" key="2">
    <source>
        <dbReference type="Proteomes" id="UP001434883"/>
    </source>
</evidence>
<sequence>MSLINMASMSMKSLSWSSAALRHVVFTEATFTSTMSQFTCSSAGQIGHGDERGENDTGRVVNISVWTVGHGPGGFTQPNSNPLLSPHEIKTEDNPAVQRKRERAGNKQPGLLMMEDRAQIAALLPGGAQLRHLKGNAAFFKFQMRKCVYLEEKRKMNVPRVMLTIFVMSHSVYREVCSRFLQPDDKTLDHGGALKINAPVSGAERPHNWTGCLQGSGFV</sequence>
<dbReference type="EMBL" id="JAHRIN010067431">
    <property type="protein sequence ID" value="MEQ2214486.1"/>
    <property type="molecule type" value="Genomic_DNA"/>
</dbReference>
<protein>
    <submittedName>
        <fullName evidence="1">Uncharacterized protein</fullName>
    </submittedName>
</protein>
<proteinExistence type="predicted"/>
<gene>
    <name evidence="1" type="ORF">XENOCAPTIV_009425</name>
</gene>
<dbReference type="Proteomes" id="UP001434883">
    <property type="component" value="Unassembled WGS sequence"/>
</dbReference>
<keyword evidence="2" id="KW-1185">Reference proteome</keyword>
<accession>A0ABV0S269</accession>
<name>A0ABV0S269_9TELE</name>
<reference evidence="1 2" key="1">
    <citation type="submission" date="2021-06" db="EMBL/GenBank/DDBJ databases">
        <authorList>
            <person name="Palmer J.M."/>
        </authorList>
    </citation>
    <scope>NUCLEOTIDE SEQUENCE [LARGE SCALE GENOMIC DNA]</scope>
    <source>
        <strain evidence="1 2">XC_2019</strain>
        <tissue evidence="1">Muscle</tissue>
    </source>
</reference>
<comment type="caution">
    <text evidence="1">The sequence shown here is derived from an EMBL/GenBank/DDBJ whole genome shotgun (WGS) entry which is preliminary data.</text>
</comment>
<evidence type="ECO:0000313" key="1">
    <source>
        <dbReference type="EMBL" id="MEQ2214486.1"/>
    </source>
</evidence>